<dbReference type="InterPro" id="IPR000305">
    <property type="entry name" value="GIY-YIG_endonuc"/>
</dbReference>
<dbReference type="RefSeq" id="WP_039424930.1">
    <property type="nucleotide sequence ID" value="NZ_JRAK01000084.1"/>
</dbReference>
<dbReference type="EMBL" id="JRAK01000084">
    <property type="protein sequence ID" value="KGN87591.1"/>
    <property type="molecule type" value="Genomic_DNA"/>
</dbReference>
<name>A0A0A2F998_9PORP</name>
<proteinExistence type="predicted"/>
<dbReference type="Proteomes" id="UP000030146">
    <property type="component" value="Unassembled WGS sequence"/>
</dbReference>
<evidence type="ECO:0000259" key="1">
    <source>
        <dbReference type="PROSITE" id="PS50164"/>
    </source>
</evidence>
<dbReference type="PROSITE" id="PS50164">
    <property type="entry name" value="GIY_YIG"/>
    <property type="match status" value="1"/>
</dbReference>
<evidence type="ECO:0000313" key="2">
    <source>
        <dbReference type="EMBL" id="KGN87591.1"/>
    </source>
</evidence>
<sequence>MNSFSPEVVGVLQYYIYLLVDPRNSKCFYVGKGVGNRCFTHVNHPNGDSEKAARIREIQNQGLSVCIYIARFGIESEKVAYDIEATLIDIINVAQDITIDFNRKQLTNIQGGHHSSLSGLRSAEEINRIYSAVPVEVQHSVIAVKIDRAISDGKDVYQAARKSWKLSLSRANQTSYLLAVYRGIIEGVYEGSWTLSSENNGRIEFDGSSAPQDIQDYYIGKRLPDSCNIKGAQTPARYIDPDNH</sequence>
<comment type="caution">
    <text evidence="2">The sequence shown here is derived from an EMBL/GenBank/DDBJ whole genome shotgun (WGS) entry which is preliminary data.</text>
</comment>
<reference evidence="2 3" key="1">
    <citation type="submission" date="2014-08" db="EMBL/GenBank/DDBJ databases">
        <title>Porphyromonas gulae strain:COT-052_OH3439 Genome sequencing.</title>
        <authorList>
            <person name="Wallis C."/>
            <person name="Deusch O."/>
            <person name="O'Flynn C."/>
            <person name="Davis I."/>
            <person name="Jospin G."/>
            <person name="Darling A.E."/>
            <person name="Coil D.A."/>
            <person name="Alexiev A."/>
            <person name="Horsfall A."/>
            <person name="Kirkwood N."/>
            <person name="Harris S."/>
            <person name="Eisen J.A."/>
        </authorList>
    </citation>
    <scope>NUCLEOTIDE SEQUENCE [LARGE SCALE GENOMIC DNA]</scope>
    <source>
        <strain evidence="3">COT-052 OH3439</strain>
    </source>
</reference>
<organism evidence="2 3">
    <name type="scientific">Porphyromonas gulae</name>
    <dbReference type="NCBI Taxonomy" id="111105"/>
    <lineage>
        <taxon>Bacteria</taxon>
        <taxon>Pseudomonadati</taxon>
        <taxon>Bacteroidota</taxon>
        <taxon>Bacteroidia</taxon>
        <taxon>Bacteroidales</taxon>
        <taxon>Porphyromonadaceae</taxon>
        <taxon>Porphyromonas</taxon>
    </lineage>
</organism>
<keyword evidence="3" id="KW-1185">Reference proteome</keyword>
<gene>
    <name evidence="2" type="ORF">HR15_06120</name>
</gene>
<dbReference type="AlphaFoldDB" id="A0A0A2F998"/>
<accession>A0A0A2F998</accession>
<dbReference type="PATRIC" id="fig|111105.18.peg.1404"/>
<dbReference type="Pfam" id="PF22945">
    <property type="entry name" value="LEM-3_GIY-YIG"/>
    <property type="match status" value="1"/>
</dbReference>
<dbReference type="CDD" id="cd10440">
    <property type="entry name" value="GIY-YIG_COG3680"/>
    <property type="match status" value="1"/>
</dbReference>
<evidence type="ECO:0000313" key="3">
    <source>
        <dbReference type="Proteomes" id="UP000030146"/>
    </source>
</evidence>
<protein>
    <recommendedName>
        <fullName evidence="1">GIY-YIG domain-containing protein</fullName>
    </recommendedName>
</protein>
<feature type="domain" description="GIY-YIG" evidence="1">
    <location>
        <begin position="12"/>
        <end position="109"/>
    </location>
</feature>